<keyword evidence="1" id="KW-0670">Pyruvate</keyword>
<evidence type="ECO:0000313" key="2">
    <source>
        <dbReference type="Proteomes" id="UP000261811"/>
    </source>
</evidence>
<accession>A0A372JB03</accession>
<dbReference type="AlphaFoldDB" id="A0A372JB03"/>
<keyword evidence="2" id="KW-1185">Reference proteome</keyword>
<reference evidence="1 2" key="1">
    <citation type="submission" date="2018-08" db="EMBL/GenBank/DDBJ databases">
        <title>Actinomadura jelena sp. nov., a novel Actinomycete isolated from soil in Chad.</title>
        <authorList>
            <person name="Shi L."/>
        </authorList>
    </citation>
    <scope>NUCLEOTIDE SEQUENCE [LARGE SCALE GENOMIC DNA]</scope>
    <source>
        <strain evidence="1 2">NEAU-G17</strain>
    </source>
</reference>
<keyword evidence="1" id="KW-0413">Isomerase</keyword>
<protein>
    <submittedName>
        <fullName evidence="1">Maleylpyruvate isomerase family mycothiol-dependent enzyme</fullName>
    </submittedName>
</protein>
<dbReference type="InterPro" id="IPR034660">
    <property type="entry name" value="DinB/YfiT-like"/>
</dbReference>
<name>A0A372JB03_9ACTN</name>
<proteinExistence type="predicted"/>
<dbReference type="OrthoDB" id="5178565at2"/>
<sequence length="213" mass="23953">MPLDRTLLDRTLLDRIRLPFEDELRAERFRLIETLDGLSDDDFDAGTTLCTEWAPRDVLGHVIGLDYFLGSYLPFGPRINAANQAQADRARAVPRDRLMRWARHWADHPSTTSRIGAPVLLGDLGVHHQDVLRGLGLTRRVPDGTATAIFREGLQLSLWLNRRVLRHRLEPTDGHRPVALPTAKDGPVVRGTREALGMWLCGRDSVAAELEFA</sequence>
<evidence type="ECO:0000313" key="1">
    <source>
        <dbReference type="EMBL" id="RFU37201.1"/>
    </source>
</evidence>
<comment type="caution">
    <text evidence="1">The sequence shown here is derived from an EMBL/GenBank/DDBJ whole genome shotgun (WGS) entry which is preliminary data.</text>
</comment>
<dbReference type="Proteomes" id="UP000261811">
    <property type="component" value="Unassembled WGS sequence"/>
</dbReference>
<dbReference type="EMBL" id="QURH01000997">
    <property type="protein sequence ID" value="RFU37201.1"/>
    <property type="molecule type" value="Genomic_DNA"/>
</dbReference>
<organism evidence="1 2">
    <name type="scientific">Actinomadura logoneensis</name>
    <dbReference type="NCBI Taxonomy" id="2293572"/>
    <lineage>
        <taxon>Bacteria</taxon>
        <taxon>Bacillati</taxon>
        <taxon>Actinomycetota</taxon>
        <taxon>Actinomycetes</taxon>
        <taxon>Streptosporangiales</taxon>
        <taxon>Thermomonosporaceae</taxon>
        <taxon>Actinomadura</taxon>
    </lineage>
</organism>
<dbReference type="InterPro" id="IPR017517">
    <property type="entry name" value="Maleyloyr_isom"/>
</dbReference>
<dbReference type="NCBIfam" id="TIGR03083">
    <property type="entry name" value="maleylpyruvate isomerase family mycothiol-dependent enzyme"/>
    <property type="match status" value="1"/>
</dbReference>
<dbReference type="GO" id="GO:0016853">
    <property type="term" value="F:isomerase activity"/>
    <property type="evidence" value="ECO:0007669"/>
    <property type="project" value="UniProtKB-KW"/>
</dbReference>
<dbReference type="RefSeq" id="WP_117361167.1">
    <property type="nucleotide sequence ID" value="NZ_QURH01000997.1"/>
</dbReference>
<dbReference type="SUPFAM" id="SSF109854">
    <property type="entry name" value="DinB/YfiT-like putative metalloenzymes"/>
    <property type="match status" value="1"/>
</dbReference>
<gene>
    <name evidence="1" type="ORF">DZF91_34155</name>
</gene>